<evidence type="ECO:0000256" key="1">
    <source>
        <dbReference type="ARBA" id="ARBA00022729"/>
    </source>
</evidence>
<organism evidence="5 6">
    <name type="scientific">Winogradskyella luteola</name>
    <dbReference type="NCBI Taxonomy" id="2828330"/>
    <lineage>
        <taxon>Bacteria</taxon>
        <taxon>Pseudomonadati</taxon>
        <taxon>Bacteroidota</taxon>
        <taxon>Flavobacteriia</taxon>
        <taxon>Flavobacteriales</taxon>
        <taxon>Flavobacteriaceae</taxon>
        <taxon>Winogradskyella</taxon>
    </lineage>
</organism>
<dbReference type="InterPro" id="IPR006558">
    <property type="entry name" value="LamG-like"/>
</dbReference>
<dbReference type="Proteomes" id="UP001138894">
    <property type="component" value="Unassembled WGS sequence"/>
</dbReference>
<feature type="domain" description="LamG-like jellyroll fold" evidence="4">
    <location>
        <begin position="99"/>
        <end position="253"/>
    </location>
</feature>
<feature type="chain" id="PRO_5040904824" evidence="3">
    <location>
        <begin position="24"/>
        <end position="261"/>
    </location>
</feature>
<comment type="caution">
    <text evidence="5">The sequence shown here is derived from an EMBL/GenBank/DDBJ whole genome shotgun (WGS) entry which is preliminary data.</text>
</comment>
<proteinExistence type="predicted"/>
<dbReference type="PROSITE" id="PS51257">
    <property type="entry name" value="PROKAR_LIPOPROTEIN"/>
    <property type="match status" value="1"/>
</dbReference>
<evidence type="ECO:0000256" key="2">
    <source>
        <dbReference type="ARBA" id="ARBA00023157"/>
    </source>
</evidence>
<evidence type="ECO:0000259" key="4">
    <source>
        <dbReference type="SMART" id="SM00560"/>
    </source>
</evidence>
<protein>
    <submittedName>
        <fullName evidence="5">LamG domain-containing protein</fullName>
    </submittedName>
</protein>
<dbReference type="EMBL" id="JAGSPD010000014">
    <property type="protein sequence ID" value="MBV7270321.1"/>
    <property type="molecule type" value="Genomic_DNA"/>
</dbReference>
<reference evidence="5" key="1">
    <citation type="submission" date="2021-04" db="EMBL/GenBank/DDBJ databases">
        <authorList>
            <person name="Pira H."/>
            <person name="Risdian C."/>
            <person name="Wink J."/>
        </authorList>
    </citation>
    <scope>NUCLEOTIDE SEQUENCE</scope>
    <source>
        <strain evidence="5">WHY3</strain>
    </source>
</reference>
<sequence>MKNNLLFLSILALTLVVSCSDNDDNSNDTVNLSQGLVAHYSLNGNADDASLNNFDGTITGNPELFENAISGDGNSYKFTNDNPFITTSVEIDNNLGSGSSFSAWVYLNDTDFTGRILSNFNGDDPNDANCNKRVGFVFGVTDNGAINVFYASSSPLYYGRITATESLETEKWHHIVATWDGRRTSSSFKIYIDGERRDVDDFQAGQETSFCDSYIQSDQPFLIGLGTCETGPCSPFKGAIDEVRIYDRVINSDEIESLSNE</sequence>
<gene>
    <name evidence="5" type="ORF">KCG49_14090</name>
</gene>
<evidence type="ECO:0000256" key="3">
    <source>
        <dbReference type="SAM" id="SignalP"/>
    </source>
</evidence>
<name>A0A9X1FB05_9FLAO</name>
<evidence type="ECO:0000313" key="6">
    <source>
        <dbReference type="Proteomes" id="UP001138894"/>
    </source>
</evidence>
<keyword evidence="6" id="KW-1185">Reference proteome</keyword>
<dbReference type="SMART" id="SM00560">
    <property type="entry name" value="LamGL"/>
    <property type="match status" value="1"/>
</dbReference>
<keyword evidence="1 3" id="KW-0732">Signal</keyword>
<evidence type="ECO:0000313" key="5">
    <source>
        <dbReference type="EMBL" id="MBV7270321.1"/>
    </source>
</evidence>
<dbReference type="RefSeq" id="WP_218547396.1">
    <property type="nucleotide sequence ID" value="NZ_JAGSPD010000014.1"/>
</dbReference>
<accession>A0A9X1FB05</accession>
<keyword evidence="2" id="KW-1015">Disulfide bond</keyword>
<feature type="signal peptide" evidence="3">
    <location>
        <begin position="1"/>
        <end position="23"/>
    </location>
</feature>
<dbReference type="Pfam" id="PF13385">
    <property type="entry name" value="Laminin_G_3"/>
    <property type="match status" value="1"/>
</dbReference>
<dbReference type="AlphaFoldDB" id="A0A9X1FB05"/>